<name>A0A1X2J124_9FUNG</name>
<proteinExistence type="predicted"/>
<dbReference type="Proteomes" id="UP000193560">
    <property type="component" value="Unassembled WGS sequence"/>
</dbReference>
<dbReference type="EMBL" id="MCGE01000001">
    <property type="protein sequence ID" value="ORZ25520.1"/>
    <property type="molecule type" value="Genomic_DNA"/>
</dbReference>
<reference evidence="1 2" key="1">
    <citation type="submission" date="2016-07" db="EMBL/GenBank/DDBJ databases">
        <title>Pervasive Adenine N6-methylation of Active Genes in Fungi.</title>
        <authorList>
            <consortium name="DOE Joint Genome Institute"/>
            <person name="Mondo S.J."/>
            <person name="Dannebaum R.O."/>
            <person name="Kuo R.C."/>
            <person name="Labutti K."/>
            <person name="Haridas S."/>
            <person name="Kuo A."/>
            <person name="Salamov A."/>
            <person name="Ahrendt S.R."/>
            <person name="Lipzen A."/>
            <person name="Sullivan W."/>
            <person name="Andreopoulos W.B."/>
            <person name="Clum A."/>
            <person name="Lindquist E."/>
            <person name="Daum C."/>
            <person name="Ramamoorthy G.K."/>
            <person name="Gryganskyi A."/>
            <person name="Culley D."/>
            <person name="Magnuson J.K."/>
            <person name="James T.Y."/>
            <person name="O'Malley M.A."/>
            <person name="Stajich J.E."/>
            <person name="Spatafora J.W."/>
            <person name="Visel A."/>
            <person name="Grigoriev I.V."/>
        </authorList>
    </citation>
    <scope>NUCLEOTIDE SEQUENCE [LARGE SCALE GENOMIC DNA]</scope>
    <source>
        <strain evidence="1 2">NRRL 1336</strain>
    </source>
</reference>
<dbReference type="OrthoDB" id="449382at2759"/>
<evidence type="ECO:0000313" key="2">
    <source>
        <dbReference type="Proteomes" id="UP000193560"/>
    </source>
</evidence>
<evidence type="ECO:0000313" key="1">
    <source>
        <dbReference type="EMBL" id="ORZ25520.1"/>
    </source>
</evidence>
<organism evidence="1 2">
    <name type="scientific">Absidia repens</name>
    <dbReference type="NCBI Taxonomy" id="90262"/>
    <lineage>
        <taxon>Eukaryota</taxon>
        <taxon>Fungi</taxon>
        <taxon>Fungi incertae sedis</taxon>
        <taxon>Mucoromycota</taxon>
        <taxon>Mucoromycotina</taxon>
        <taxon>Mucoromycetes</taxon>
        <taxon>Mucorales</taxon>
        <taxon>Cunninghamellaceae</taxon>
        <taxon>Absidia</taxon>
    </lineage>
</organism>
<accession>A0A1X2J124</accession>
<protein>
    <submittedName>
        <fullName evidence="1">Uncharacterized protein</fullName>
    </submittedName>
</protein>
<dbReference type="AlphaFoldDB" id="A0A1X2J124"/>
<keyword evidence="2" id="KW-1185">Reference proteome</keyword>
<comment type="caution">
    <text evidence="1">The sequence shown here is derived from an EMBL/GenBank/DDBJ whole genome shotgun (WGS) entry which is preliminary data.</text>
</comment>
<gene>
    <name evidence="1" type="ORF">BCR42DRAFT_9588</name>
</gene>
<sequence length="57" mass="6531">MKICLASLKEQYGSIELYVQNECGLSVDECNKLRQVMVVPIPFEQKQFYRGQVTTSS</sequence>